<name>A0A098L8H1_9BACT</name>
<dbReference type="eggNOG" id="COG0745">
    <property type="taxonomic scope" value="Bacteria"/>
</dbReference>
<feature type="modified residue" description="4-aspartylphosphate" evidence="1">
    <location>
        <position position="52"/>
    </location>
</feature>
<dbReference type="Gene3D" id="3.40.50.2300">
    <property type="match status" value="1"/>
</dbReference>
<evidence type="ECO:0000313" key="4">
    <source>
        <dbReference type="Proteomes" id="UP000030185"/>
    </source>
</evidence>
<dbReference type="SUPFAM" id="SSF52172">
    <property type="entry name" value="CheY-like"/>
    <property type="match status" value="1"/>
</dbReference>
<dbReference type="GO" id="GO:0000160">
    <property type="term" value="P:phosphorelay signal transduction system"/>
    <property type="evidence" value="ECO:0007669"/>
    <property type="project" value="InterPro"/>
</dbReference>
<evidence type="ECO:0000313" key="3">
    <source>
        <dbReference type="EMBL" id="GAL83065.1"/>
    </source>
</evidence>
<dbReference type="EMBL" id="BBLT01000001">
    <property type="protein sequence ID" value="GAL83065.1"/>
    <property type="molecule type" value="Genomic_DNA"/>
</dbReference>
<sequence>MIIDDNEMDNLLNKIILEKFNYSQNIQLYNSPTVAIKDLTEGKITPDAIFVDINMPEMTGFEFVEAFEKIERPELLKSKLFIISSSDDKQDIRKAFSFKSVSKYLTKPLDIIQLTSE</sequence>
<evidence type="ECO:0000259" key="2">
    <source>
        <dbReference type="PROSITE" id="PS50110"/>
    </source>
</evidence>
<dbReference type="PANTHER" id="PTHR44520:SF2">
    <property type="entry name" value="RESPONSE REGULATOR RCP1"/>
    <property type="match status" value="1"/>
</dbReference>
<dbReference type="SMART" id="SM00448">
    <property type="entry name" value="REC"/>
    <property type="match status" value="1"/>
</dbReference>
<dbReference type="PROSITE" id="PS50110">
    <property type="entry name" value="RESPONSE_REGULATORY"/>
    <property type="match status" value="1"/>
</dbReference>
<dbReference type="AlphaFoldDB" id="A0A098L8H1"/>
<organism evidence="3 4">
    <name type="scientific">Sporocytophaga myxococcoides</name>
    <dbReference type="NCBI Taxonomy" id="153721"/>
    <lineage>
        <taxon>Bacteria</taxon>
        <taxon>Pseudomonadati</taxon>
        <taxon>Bacteroidota</taxon>
        <taxon>Cytophagia</taxon>
        <taxon>Cytophagales</taxon>
        <taxon>Cytophagaceae</taxon>
        <taxon>Sporocytophaga</taxon>
    </lineage>
</organism>
<dbReference type="STRING" id="153721.MYP_291"/>
<evidence type="ECO:0000256" key="1">
    <source>
        <dbReference type="PROSITE-ProRule" id="PRU00169"/>
    </source>
</evidence>
<accession>A0A098L8H1</accession>
<proteinExistence type="predicted"/>
<comment type="caution">
    <text evidence="3">The sequence shown here is derived from an EMBL/GenBank/DDBJ whole genome shotgun (WGS) entry which is preliminary data.</text>
</comment>
<gene>
    <name evidence="3" type="ORF">MYP_291</name>
</gene>
<keyword evidence="1" id="KW-0597">Phosphoprotein</keyword>
<protein>
    <submittedName>
        <fullName evidence="3">Response regulator receiver protein CheY-like</fullName>
    </submittedName>
</protein>
<dbReference type="InterPro" id="IPR052893">
    <property type="entry name" value="TCS_response_regulator"/>
</dbReference>
<dbReference type="InterPro" id="IPR001789">
    <property type="entry name" value="Sig_transdc_resp-reg_receiver"/>
</dbReference>
<dbReference type="Pfam" id="PF00072">
    <property type="entry name" value="Response_reg"/>
    <property type="match status" value="1"/>
</dbReference>
<reference evidence="3 4" key="1">
    <citation type="submission" date="2014-09" db="EMBL/GenBank/DDBJ databases">
        <title>Sporocytophaga myxococcoides PG-01 genome sequencing.</title>
        <authorList>
            <person name="Liu L."/>
            <person name="Gao P.J."/>
            <person name="Chen G.J."/>
            <person name="Wang L.S."/>
        </authorList>
    </citation>
    <scope>NUCLEOTIDE SEQUENCE [LARGE SCALE GENOMIC DNA]</scope>
    <source>
        <strain evidence="3 4">PG-01</strain>
    </source>
</reference>
<dbReference type="PANTHER" id="PTHR44520">
    <property type="entry name" value="RESPONSE REGULATOR RCP1-RELATED"/>
    <property type="match status" value="1"/>
</dbReference>
<keyword evidence="4" id="KW-1185">Reference proteome</keyword>
<feature type="domain" description="Response regulatory" evidence="2">
    <location>
        <begin position="1"/>
        <end position="117"/>
    </location>
</feature>
<dbReference type="Proteomes" id="UP000030185">
    <property type="component" value="Unassembled WGS sequence"/>
</dbReference>
<dbReference type="InterPro" id="IPR011006">
    <property type="entry name" value="CheY-like_superfamily"/>
</dbReference>